<proteinExistence type="predicted"/>
<organism evidence="1">
    <name type="scientific">Anguilla anguilla</name>
    <name type="common">European freshwater eel</name>
    <name type="synonym">Muraena anguilla</name>
    <dbReference type="NCBI Taxonomy" id="7936"/>
    <lineage>
        <taxon>Eukaryota</taxon>
        <taxon>Metazoa</taxon>
        <taxon>Chordata</taxon>
        <taxon>Craniata</taxon>
        <taxon>Vertebrata</taxon>
        <taxon>Euteleostomi</taxon>
        <taxon>Actinopterygii</taxon>
        <taxon>Neopterygii</taxon>
        <taxon>Teleostei</taxon>
        <taxon>Anguilliformes</taxon>
        <taxon>Anguillidae</taxon>
        <taxon>Anguilla</taxon>
    </lineage>
</organism>
<evidence type="ECO:0000313" key="1">
    <source>
        <dbReference type="EMBL" id="JAH08267.1"/>
    </source>
</evidence>
<reference evidence="1" key="1">
    <citation type="submission" date="2014-11" db="EMBL/GenBank/DDBJ databases">
        <authorList>
            <person name="Amaro Gonzalez C."/>
        </authorList>
    </citation>
    <scope>NUCLEOTIDE SEQUENCE</scope>
</reference>
<reference evidence="1" key="2">
    <citation type="journal article" date="2015" name="Fish Shellfish Immunol.">
        <title>Early steps in the European eel (Anguilla anguilla)-Vibrio vulnificus interaction in the gills: Role of the RtxA13 toxin.</title>
        <authorList>
            <person name="Callol A."/>
            <person name="Pajuelo D."/>
            <person name="Ebbesson L."/>
            <person name="Teles M."/>
            <person name="MacKenzie S."/>
            <person name="Amaro C."/>
        </authorList>
    </citation>
    <scope>NUCLEOTIDE SEQUENCE</scope>
</reference>
<dbReference type="EMBL" id="GBXM01100310">
    <property type="protein sequence ID" value="JAH08267.1"/>
    <property type="molecule type" value="Transcribed_RNA"/>
</dbReference>
<name>A0A0E9PVI1_ANGAN</name>
<accession>A0A0E9PVI1</accession>
<sequence>MTLMFGHLSVAIFAKSAALLTIAACRLTTAGLTARLTVPQHHPLAPFPWLVAKSATQ</sequence>
<dbReference type="AlphaFoldDB" id="A0A0E9PVI1"/>
<protein>
    <submittedName>
        <fullName evidence="1">Uncharacterized protein</fullName>
    </submittedName>
</protein>